<dbReference type="Proteomes" id="UP000595254">
    <property type="component" value="Chromosome"/>
</dbReference>
<evidence type="ECO:0000256" key="1">
    <source>
        <dbReference type="SAM" id="Phobius"/>
    </source>
</evidence>
<keyword evidence="1" id="KW-0812">Transmembrane</keyword>
<evidence type="ECO:0000313" key="3">
    <source>
        <dbReference type="Proteomes" id="UP000595254"/>
    </source>
</evidence>
<keyword evidence="1" id="KW-1133">Transmembrane helix</keyword>
<dbReference type="AlphaFoldDB" id="A0A974S2T1"/>
<dbReference type="EMBL" id="CP068053">
    <property type="protein sequence ID" value="QQT01765.1"/>
    <property type="molecule type" value="Genomic_DNA"/>
</dbReference>
<name>A0A974S2T1_PERPY</name>
<proteinExistence type="predicted"/>
<dbReference type="KEGG" id="ppsr:I6J18_07900"/>
<accession>A0A974S2T1</accession>
<organism evidence="2 3">
    <name type="scientific">Peribacillus psychrosaccharolyticus</name>
    <name type="common">Bacillus psychrosaccharolyticus</name>
    <dbReference type="NCBI Taxonomy" id="1407"/>
    <lineage>
        <taxon>Bacteria</taxon>
        <taxon>Bacillati</taxon>
        <taxon>Bacillota</taxon>
        <taxon>Bacilli</taxon>
        <taxon>Bacillales</taxon>
        <taxon>Bacillaceae</taxon>
        <taxon>Peribacillus</taxon>
    </lineage>
</organism>
<gene>
    <name evidence="2" type="ORF">I6J18_07900</name>
</gene>
<feature type="transmembrane region" description="Helical" evidence="1">
    <location>
        <begin position="15"/>
        <end position="34"/>
    </location>
</feature>
<keyword evidence="1" id="KW-0472">Membrane</keyword>
<sequence length="127" mass="14793">MELLLELDLLTLRNALWAGYLLALVLPVAVYFFHTSSGVAFNKRDAAFLEHKRKLAIKVTGETYHFGVKRFYTYICRKESPDDSDGPSNPQIDTNVSNNLRRNNIEKQIFIIFTYWFTLRINRMSSI</sequence>
<dbReference type="RefSeq" id="WP_040372864.1">
    <property type="nucleotide sequence ID" value="NZ_CP068053.1"/>
</dbReference>
<protein>
    <submittedName>
        <fullName evidence="2">Uncharacterized protein</fullName>
    </submittedName>
</protein>
<evidence type="ECO:0000313" key="2">
    <source>
        <dbReference type="EMBL" id="QQT01765.1"/>
    </source>
</evidence>
<reference evidence="2 3" key="1">
    <citation type="submission" date="2021-01" db="EMBL/GenBank/DDBJ databases">
        <title>FDA dAtabase for Regulatory Grade micrObial Sequences (FDA-ARGOS): Supporting development and validation of Infectious Disease Dx tests.</title>
        <authorList>
            <person name="Nelson B."/>
            <person name="Plummer A."/>
            <person name="Tallon L."/>
            <person name="Sadzewicz L."/>
            <person name="Zhao X."/>
            <person name="Boylan J."/>
            <person name="Ott S."/>
            <person name="Bowen H."/>
            <person name="Vavikolanu K."/>
            <person name="Mehta A."/>
            <person name="Aluvathingal J."/>
            <person name="Nadendla S."/>
            <person name="Myers T."/>
            <person name="Yan Y."/>
            <person name="Sichtig H."/>
        </authorList>
    </citation>
    <scope>NUCLEOTIDE SEQUENCE [LARGE SCALE GENOMIC DNA]</scope>
    <source>
        <strain evidence="2 3">FDAARGOS_1161</strain>
    </source>
</reference>
<keyword evidence="3" id="KW-1185">Reference proteome</keyword>